<evidence type="ECO:0000256" key="1">
    <source>
        <dbReference type="SAM" id="Coils"/>
    </source>
</evidence>
<reference evidence="2" key="1">
    <citation type="submission" date="2016-10" db="EMBL/GenBank/DDBJ databases">
        <title>Sequence of Gallionella enrichment culture.</title>
        <authorList>
            <person name="Poehlein A."/>
            <person name="Muehling M."/>
            <person name="Daniel R."/>
        </authorList>
    </citation>
    <scope>NUCLEOTIDE SEQUENCE</scope>
</reference>
<gene>
    <name evidence="2" type="ORF">GALL_32910</name>
</gene>
<feature type="coiled-coil region" evidence="1">
    <location>
        <begin position="36"/>
        <end position="80"/>
    </location>
</feature>
<protein>
    <submittedName>
        <fullName evidence="2">Uncharacterized protein</fullName>
    </submittedName>
</protein>
<evidence type="ECO:0000313" key="2">
    <source>
        <dbReference type="EMBL" id="OIR15790.1"/>
    </source>
</evidence>
<keyword evidence="1" id="KW-0175">Coiled coil</keyword>
<dbReference type="AlphaFoldDB" id="A0A1J5TUM0"/>
<proteinExistence type="predicted"/>
<organism evidence="2">
    <name type="scientific">mine drainage metagenome</name>
    <dbReference type="NCBI Taxonomy" id="410659"/>
    <lineage>
        <taxon>unclassified sequences</taxon>
        <taxon>metagenomes</taxon>
        <taxon>ecological metagenomes</taxon>
    </lineage>
</organism>
<name>A0A1J5TUM0_9ZZZZ</name>
<accession>A0A1J5TUM0</accession>
<comment type="caution">
    <text evidence="2">The sequence shown here is derived from an EMBL/GenBank/DDBJ whole genome shotgun (WGS) entry which is preliminary data.</text>
</comment>
<dbReference type="EMBL" id="MLJW01000008">
    <property type="protein sequence ID" value="OIR15790.1"/>
    <property type="molecule type" value="Genomic_DNA"/>
</dbReference>
<sequence>MRFSKTDLQILKWSLGALTLSIVLAFGLISWSEEYLAQSLKNREAAQRQLTEARTQLISVQSDQENMSAYALEYNALQEQKVIGSEQRLDWMEGLEKLRQQGRVLDFKYTISPQQSYAPKPALDAGNFQLSRSIMTLKIDLLHEEQLLHFFSNLNNQINGWFMLDGCSISRTGTVNELAPLKAECTGGWFTMKNKSAP</sequence>